<name>C7Q1A7_CATAD</name>
<sequence precursor="true">MRTFYPTINPNHPATAAAALHLAHGNVYAALGAICLLAWFILHRFAAHRHPVVEWLSWACLAASGLIFAATLGVVGKWCANVNNLTANWLSKWTGDPTFANDHLGLLTVLAFVDVAFAITVTADLIAHLRRNGVGANGRPKRHPRWGAMEESFNKWGWFGLGPLAATMPGTAGVWVVTWLTLLSETISHFLGSLVGLG</sequence>
<dbReference type="KEGG" id="cai:Caci_2873"/>
<accession>C7Q1A7</accession>
<dbReference type="EMBL" id="CP001700">
    <property type="protein sequence ID" value="ACU71782.1"/>
    <property type="molecule type" value="Genomic_DNA"/>
</dbReference>
<feature type="transmembrane region" description="Helical" evidence="1">
    <location>
        <begin position="55"/>
        <end position="75"/>
    </location>
</feature>
<keyword evidence="1" id="KW-0812">Transmembrane</keyword>
<proteinExistence type="predicted"/>
<dbReference type="AlphaFoldDB" id="C7Q1A7"/>
<reference evidence="2 3" key="1">
    <citation type="journal article" date="2009" name="Stand. Genomic Sci.">
        <title>Complete genome sequence of Catenulispora acidiphila type strain (ID 139908).</title>
        <authorList>
            <person name="Copeland A."/>
            <person name="Lapidus A."/>
            <person name="Glavina Del Rio T."/>
            <person name="Nolan M."/>
            <person name="Lucas S."/>
            <person name="Chen F."/>
            <person name="Tice H."/>
            <person name="Cheng J.F."/>
            <person name="Bruce D."/>
            <person name="Goodwin L."/>
            <person name="Pitluck S."/>
            <person name="Mikhailova N."/>
            <person name="Pati A."/>
            <person name="Ivanova N."/>
            <person name="Mavromatis K."/>
            <person name="Chen A."/>
            <person name="Palaniappan K."/>
            <person name="Chain P."/>
            <person name="Land M."/>
            <person name="Hauser L."/>
            <person name="Chang Y.J."/>
            <person name="Jeffries C.D."/>
            <person name="Chertkov O."/>
            <person name="Brettin T."/>
            <person name="Detter J.C."/>
            <person name="Han C."/>
            <person name="Ali Z."/>
            <person name="Tindall B.J."/>
            <person name="Goker M."/>
            <person name="Bristow J."/>
            <person name="Eisen J.A."/>
            <person name="Markowitz V."/>
            <person name="Hugenholtz P."/>
            <person name="Kyrpides N.C."/>
            <person name="Klenk H.P."/>
        </authorList>
    </citation>
    <scope>NUCLEOTIDE SEQUENCE [LARGE SCALE GENOMIC DNA]</scope>
    <source>
        <strain evidence="3">DSM 44928 / JCM 14897 / NBRC 102108 / NRRL B-24433 / ID139908</strain>
    </source>
</reference>
<keyword evidence="3" id="KW-1185">Reference proteome</keyword>
<keyword evidence="1" id="KW-1133">Transmembrane helix</keyword>
<organism evidence="2 3">
    <name type="scientific">Catenulispora acidiphila (strain DSM 44928 / JCM 14897 / NBRC 102108 / NRRL B-24433 / ID139908)</name>
    <dbReference type="NCBI Taxonomy" id="479433"/>
    <lineage>
        <taxon>Bacteria</taxon>
        <taxon>Bacillati</taxon>
        <taxon>Actinomycetota</taxon>
        <taxon>Actinomycetes</taxon>
        <taxon>Catenulisporales</taxon>
        <taxon>Catenulisporaceae</taxon>
        <taxon>Catenulispora</taxon>
    </lineage>
</organism>
<feature type="transmembrane region" description="Helical" evidence="1">
    <location>
        <begin position="20"/>
        <end position="43"/>
    </location>
</feature>
<feature type="transmembrane region" description="Helical" evidence="1">
    <location>
        <begin position="104"/>
        <end position="127"/>
    </location>
</feature>
<gene>
    <name evidence="2" type="ordered locus">Caci_2873</name>
</gene>
<dbReference type="Proteomes" id="UP000000851">
    <property type="component" value="Chromosome"/>
</dbReference>
<evidence type="ECO:0000256" key="1">
    <source>
        <dbReference type="SAM" id="Phobius"/>
    </source>
</evidence>
<dbReference type="InParanoid" id="C7Q1A7"/>
<evidence type="ECO:0000313" key="3">
    <source>
        <dbReference type="Proteomes" id="UP000000851"/>
    </source>
</evidence>
<dbReference type="HOGENOM" id="CLU_1376016_0_0_11"/>
<protein>
    <submittedName>
        <fullName evidence="2">Uncharacterized protein</fullName>
    </submittedName>
</protein>
<keyword evidence="1" id="KW-0472">Membrane</keyword>
<dbReference type="RefSeq" id="WP_012787075.1">
    <property type="nucleotide sequence ID" value="NC_013131.1"/>
</dbReference>
<dbReference type="STRING" id="479433.Caci_2873"/>
<evidence type="ECO:0000313" key="2">
    <source>
        <dbReference type="EMBL" id="ACU71782.1"/>
    </source>
</evidence>